<protein>
    <submittedName>
        <fullName evidence="2">Uncharacterized protein</fullName>
    </submittedName>
</protein>
<dbReference type="OrthoDB" id="10551835at2759"/>
<feature type="region of interest" description="Disordered" evidence="1">
    <location>
        <begin position="551"/>
        <end position="579"/>
    </location>
</feature>
<comment type="caution">
    <text evidence="2">The sequence shown here is derived from an EMBL/GenBank/DDBJ whole genome shotgun (WGS) entry which is preliminary data.</text>
</comment>
<dbReference type="SUPFAM" id="SSF48371">
    <property type="entry name" value="ARM repeat"/>
    <property type="match status" value="1"/>
</dbReference>
<accession>A0A196SFU0</accession>
<gene>
    <name evidence="2" type="ORF">AV274_2334</name>
</gene>
<evidence type="ECO:0000313" key="2">
    <source>
        <dbReference type="EMBL" id="OAO15925.1"/>
    </source>
</evidence>
<dbReference type="InterPro" id="IPR016024">
    <property type="entry name" value="ARM-type_fold"/>
</dbReference>
<sequence length="1037" mass="119008">MDSSERTPAYLQMTMQELCAELNQEDPIEIKAIMEVILTKLMHEVLSDGEKKNLTYLFLHQMALPIYYINQGWSQTYGEQTNAIVIRAFAILDCIIYEFKNKETKNQQMTVEEFVAQSNSVILKELFDSMLHYWYNSEEEKNQTLSSRVMNSLSFNLSPYVKMLPRFDAIPVIISCMRQDDIRIVKMGVETLLLLCQWNGSFVKTITDYLFSSAVFTLLARLRFTILNGVSINHFTKKASGGMFSRMRKSINASVDEELEEEKRRNVYTLDTSDSFFASISGTTESGNSLQSVFSCSEETGQTQVLHQVLLLILTMEGKRQGVSSGPTELITELHASDCEGILLDLLFFFLDKKDEAMVDCLLSVLLLLFKSFPNYALFCDMADAKKSRFLQCFRMSRRAITEQSLTLVLTSILRTDNITWFYLDGFTDAMLHSYKTVSAITQILINLVLRQFMHLSTCGSSLVSYACYTNDLHSIFELDLPWTKSCLASILFTRIYKGFEPFPEYWRRDGDEADGNFLVEYLRRCLGGTSKIKARIRQLLTCEEKESEEGVREEAKSDMKGETKNDKEGEAKNDKEPSCEADRILDAMMKETHFDVKAPLSYYACTRLLGTTYLVLGDVKRVFLASSFSFKAYEEKGTLVKGLKMKRVKEDPLGVFVKVKSEGKMVPWDRGELKDRFFVVSDRYLYEYFDGTKKRSTLHKRTDLTNLDVNLTDIDGTTYILATPFLLFTPLTTDTTIDAYSMHDEHFQSQVYLWFFILRSLTRLAYQPPLEEENAFLPLLPGTVHRHAFAVKEGFASEKQFAVEGFFGSVDAVTMIHHNTLIALRLREVAKRRCVEMLASLLQDYDWDVLVYARPLLRFLNYDDDEASRNVLISRGVTYMSENRWKSVGVMRIQGLMGCLRAKWMMQTLVENRGEILLLQRSIRAALSRWATKEEVAKCDKEQVIAPHALSVLSPAEGEAEHVEERMCITQSAVNRCLEIEFSVNPRLLQYFVCLGERSVVKKMKEVEPAEVYKCIDREDVYGYYVCEGDNAYAIV</sequence>
<keyword evidence="3" id="KW-1185">Reference proteome</keyword>
<evidence type="ECO:0000313" key="3">
    <source>
        <dbReference type="Proteomes" id="UP000078348"/>
    </source>
</evidence>
<proteinExistence type="predicted"/>
<dbReference type="Proteomes" id="UP000078348">
    <property type="component" value="Unassembled WGS sequence"/>
</dbReference>
<dbReference type="EMBL" id="LXWW01000107">
    <property type="protein sequence ID" value="OAO15925.1"/>
    <property type="molecule type" value="Genomic_DNA"/>
</dbReference>
<organism evidence="2 3">
    <name type="scientific">Blastocystis sp. subtype 1 (strain ATCC 50177 / NandII)</name>
    <dbReference type="NCBI Taxonomy" id="478820"/>
    <lineage>
        <taxon>Eukaryota</taxon>
        <taxon>Sar</taxon>
        <taxon>Stramenopiles</taxon>
        <taxon>Bigyra</taxon>
        <taxon>Opalozoa</taxon>
        <taxon>Opalinata</taxon>
        <taxon>Blastocystidae</taxon>
        <taxon>Blastocystis</taxon>
    </lineage>
</organism>
<dbReference type="AlphaFoldDB" id="A0A196SFU0"/>
<reference evidence="2 3" key="1">
    <citation type="submission" date="2016-05" db="EMBL/GenBank/DDBJ databases">
        <title>Nuclear genome of Blastocystis sp. subtype 1 NandII.</title>
        <authorList>
            <person name="Gentekaki E."/>
            <person name="Curtis B."/>
            <person name="Stairs C."/>
            <person name="Eme L."/>
            <person name="Herman E."/>
            <person name="Klimes V."/>
            <person name="Arias M.C."/>
            <person name="Elias M."/>
            <person name="Hilliou F."/>
            <person name="Klute M."/>
            <person name="Malik S.-B."/>
            <person name="Pightling A."/>
            <person name="Rachubinski R."/>
            <person name="Salas D."/>
            <person name="Schlacht A."/>
            <person name="Suga H."/>
            <person name="Archibald J."/>
            <person name="Ball S.G."/>
            <person name="Clark G."/>
            <person name="Dacks J."/>
            <person name="Van Der Giezen M."/>
            <person name="Tsaousis A."/>
            <person name="Roger A."/>
        </authorList>
    </citation>
    <scope>NUCLEOTIDE SEQUENCE [LARGE SCALE GENOMIC DNA]</scope>
    <source>
        <strain evidence="3">ATCC 50177 / NandII</strain>
    </source>
</reference>
<name>A0A196SFU0_BLAHN</name>
<evidence type="ECO:0000256" key="1">
    <source>
        <dbReference type="SAM" id="MobiDB-lite"/>
    </source>
</evidence>